<dbReference type="RefSeq" id="WP_345489027.1">
    <property type="nucleotide sequence ID" value="NZ_BAABHY010000001.1"/>
</dbReference>
<reference evidence="16" key="1">
    <citation type="journal article" date="2019" name="Int. J. Syst. Evol. Microbiol.">
        <title>The Global Catalogue of Microorganisms (GCM) 10K type strain sequencing project: providing services to taxonomists for standard genome sequencing and annotation.</title>
        <authorList>
            <consortium name="The Broad Institute Genomics Platform"/>
            <consortium name="The Broad Institute Genome Sequencing Center for Infectious Disease"/>
            <person name="Wu L."/>
            <person name="Ma J."/>
        </authorList>
    </citation>
    <scope>NUCLEOTIDE SEQUENCE [LARGE SCALE GENOMIC DNA]</scope>
    <source>
        <strain evidence="16">JCM 18050</strain>
    </source>
</reference>
<dbReference type="InterPro" id="IPR004565">
    <property type="entry name" value="OM_lipoprot_LolB"/>
</dbReference>
<evidence type="ECO:0000256" key="6">
    <source>
        <dbReference type="ARBA" id="ARBA00022729"/>
    </source>
</evidence>
<evidence type="ECO:0000256" key="11">
    <source>
        <dbReference type="ARBA" id="ARBA00023237"/>
    </source>
</evidence>
<dbReference type="SUPFAM" id="SSF89392">
    <property type="entry name" value="Prokaryotic lipoproteins and lipoprotein localization factors"/>
    <property type="match status" value="1"/>
</dbReference>
<dbReference type="PROSITE" id="PS51257">
    <property type="entry name" value="PROKAR_LIPOPROTEIN"/>
    <property type="match status" value="1"/>
</dbReference>
<accession>A0ABP9N1Z8</accession>
<name>A0ABP9N1Z8_9GAMM</name>
<gene>
    <name evidence="13" type="primary">lolB</name>
    <name evidence="15" type="ORF">GCM10023211_07850</name>
</gene>
<organism evidence="15 16">
    <name type="scientific">Orbus sasakiae</name>
    <dbReference type="NCBI Taxonomy" id="1078475"/>
    <lineage>
        <taxon>Bacteria</taxon>
        <taxon>Pseudomonadati</taxon>
        <taxon>Pseudomonadota</taxon>
        <taxon>Gammaproteobacteria</taxon>
        <taxon>Orbales</taxon>
        <taxon>Orbaceae</taxon>
        <taxon>Orbus</taxon>
    </lineage>
</organism>
<dbReference type="EMBL" id="BAABHY010000001">
    <property type="protein sequence ID" value="GAA5107106.1"/>
    <property type="molecule type" value="Genomic_DNA"/>
</dbReference>
<comment type="function">
    <text evidence="13">Plays a critical role in the incorporation of lipoproteins in the outer membrane after they are released by the LolA protein.</text>
</comment>
<keyword evidence="16" id="KW-1185">Reference proteome</keyword>
<keyword evidence="11 13" id="KW-0998">Cell outer membrane</keyword>
<keyword evidence="10 13" id="KW-0143">Chaperone</keyword>
<evidence type="ECO:0000256" key="7">
    <source>
        <dbReference type="ARBA" id="ARBA00022927"/>
    </source>
</evidence>
<dbReference type="Pfam" id="PF03550">
    <property type="entry name" value="LolB"/>
    <property type="match status" value="1"/>
</dbReference>
<keyword evidence="9 13" id="KW-0564">Palmitate</keyword>
<dbReference type="HAMAP" id="MF_00233">
    <property type="entry name" value="LolB"/>
    <property type="match status" value="1"/>
</dbReference>
<evidence type="ECO:0000256" key="9">
    <source>
        <dbReference type="ARBA" id="ARBA00023139"/>
    </source>
</evidence>
<evidence type="ECO:0000256" key="12">
    <source>
        <dbReference type="ARBA" id="ARBA00023288"/>
    </source>
</evidence>
<evidence type="ECO:0000256" key="13">
    <source>
        <dbReference type="HAMAP-Rule" id="MF_00233"/>
    </source>
</evidence>
<keyword evidence="8 13" id="KW-0472">Membrane</keyword>
<evidence type="ECO:0000256" key="5">
    <source>
        <dbReference type="ARBA" id="ARBA00022448"/>
    </source>
</evidence>
<evidence type="ECO:0000256" key="14">
    <source>
        <dbReference type="SAM" id="SignalP"/>
    </source>
</evidence>
<dbReference type="InterPro" id="IPR029046">
    <property type="entry name" value="LolA/LolB/LppX"/>
</dbReference>
<dbReference type="NCBIfam" id="TIGR00548">
    <property type="entry name" value="lolB"/>
    <property type="match status" value="1"/>
</dbReference>
<evidence type="ECO:0000256" key="3">
    <source>
        <dbReference type="ARBA" id="ARBA00011245"/>
    </source>
</evidence>
<evidence type="ECO:0000256" key="1">
    <source>
        <dbReference type="ARBA" id="ARBA00004459"/>
    </source>
</evidence>
<evidence type="ECO:0000256" key="2">
    <source>
        <dbReference type="ARBA" id="ARBA00009696"/>
    </source>
</evidence>
<evidence type="ECO:0000256" key="10">
    <source>
        <dbReference type="ARBA" id="ARBA00023186"/>
    </source>
</evidence>
<evidence type="ECO:0000256" key="4">
    <source>
        <dbReference type="ARBA" id="ARBA00016202"/>
    </source>
</evidence>
<comment type="caution">
    <text evidence="15">The sequence shown here is derived from an EMBL/GenBank/DDBJ whole genome shotgun (WGS) entry which is preliminary data.</text>
</comment>
<dbReference type="Proteomes" id="UP001500171">
    <property type="component" value="Unassembled WGS sequence"/>
</dbReference>
<comment type="subunit">
    <text evidence="3 13">Monomer.</text>
</comment>
<keyword evidence="5 13" id="KW-0813">Transport</keyword>
<dbReference type="Gene3D" id="2.50.20.10">
    <property type="entry name" value="Lipoprotein localisation LolA/LolB/LppX"/>
    <property type="match status" value="1"/>
</dbReference>
<proteinExistence type="inferred from homology"/>
<sequence>MHLFIKLYRAITLSCIAVMMIACTSIPKDLTPESQQNAWKTHQQSLSHLTAFQANGSLSYVSGSTKYYGRFFINQATDNEYQLKLTTPVGTSMFSLTVTPYLAELTDKDGKKYIDENVDRLMAKLTGMNIPFKSLHNWFKGYSDNPQNDMLDSQGRLFKTTLSQSNQNWLLTIAKYETYRANNNSLDLPSSIELSNKNDKLKVTINHWKID</sequence>
<evidence type="ECO:0000313" key="15">
    <source>
        <dbReference type="EMBL" id="GAA5107106.1"/>
    </source>
</evidence>
<keyword evidence="7 13" id="KW-0653">Protein transport</keyword>
<keyword evidence="6 13" id="KW-0732">Signal</keyword>
<comment type="subcellular location">
    <subcellularLocation>
        <location evidence="1 13">Cell outer membrane</location>
        <topology evidence="1 13">Lipid-anchor</topology>
    </subcellularLocation>
</comment>
<comment type="similarity">
    <text evidence="2 13">Belongs to the LolB family.</text>
</comment>
<evidence type="ECO:0000313" key="16">
    <source>
        <dbReference type="Proteomes" id="UP001500171"/>
    </source>
</evidence>
<feature type="signal peptide" evidence="14">
    <location>
        <begin position="1"/>
        <end position="24"/>
    </location>
</feature>
<protein>
    <recommendedName>
        <fullName evidence="4 13">Outer-membrane lipoprotein LolB</fullName>
    </recommendedName>
</protein>
<evidence type="ECO:0000256" key="8">
    <source>
        <dbReference type="ARBA" id="ARBA00023136"/>
    </source>
</evidence>
<dbReference type="CDD" id="cd16326">
    <property type="entry name" value="LolB"/>
    <property type="match status" value="1"/>
</dbReference>
<feature type="chain" id="PRO_5046887350" description="Outer-membrane lipoprotein LolB" evidence="14">
    <location>
        <begin position="25"/>
        <end position="211"/>
    </location>
</feature>
<keyword evidence="12 13" id="KW-0449">Lipoprotein</keyword>